<reference evidence="12" key="1">
    <citation type="submission" date="2011-08" db="EMBL/GenBank/DDBJ databases">
        <title>The draft genome of Latimeria chalumnae.</title>
        <authorList>
            <person name="Di Palma F."/>
            <person name="Alfoldi J."/>
            <person name="Johnson J."/>
            <person name="Berlin A."/>
            <person name="Gnerre S."/>
            <person name="Jaffe D."/>
            <person name="MacCallum I."/>
            <person name="Young S."/>
            <person name="Walker B.J."/>
            <person name="Lander E."/>
            <person name="Lindblad-Toh K."/>
        </authorList>
    </citation>
    <scope>NUCLEOTIDE SEQUENCE [LARGE SCALE GENOMIC DNA]</scope>
    <source>
        <strain evidence="12">Wild caught</strain>
    </source>
</reference>
<keyword evidence="12" id="KW-1185">Reference proteome</keyword>
<dbReference type="InterPro" id="IPR036179">
    <property type="entry name" value="Ig-like_dom_sf"/>
</dbReference>
<feature type="domain" description="Ig-like" evidence="10">
    <location>
        <begin position="98"/>
        <end position="187"/>
    </location>
</feature>
<evidence type="ECO:0000313" key="12">
    <source>
        <dbReference type="Proteomes" id="UP000008672"/>
    </source>
</evidence>
<dbReference type="STRING" id="7897.ENSLACP00000003416"/>
<dbReference type="InterPro" id="IPR013106">
    <property type="entry name" value="Ig_V-set"/>
</dbReference>
<evidence type="ECO:0000313" key="11">
    <source>
        <dbReference type="Ensembl" id="ENSLACP00000003416.1"/>
    </source>
</evidence>
<dbReference type="EMBL" id="AFYH01235664">
    <property type="status" value="NOT_ANNOTATED_CDS"/>
    <property type="molecule type" value="Genomic_DNA"/>
</dbReference>
<keyword evidence="8" id="KW-0393">Immunoglobulin domain</keyword>
<dbReference type="GO" id="GO:0098632">
    <property type="term" value="F:cell-cell adhesion mediator activity"/>
    <property type="evidence" value="ECO:0007669"/>
    <property type="project" value="InterPro"/>
</dbReference>
<dbReference type="GO" id="GO:0034113">
    <property type="term" value="P:heterotypic cell-cell adhesion"/>
    <property type="evidence" value="ECO:0007669"/>
    <property type="project" value="TreeGrafter"/>
</dbReference>
<evidence type="ECO:0000256" key="3">
    <source>
        <dbReference type="ARBA" id="ARBA00022729"/>
    </source>
</evidence>
<evidence type="ECO:0000256" key="7">
    <source>
        <dbReference type="ARBA" id="ARBA00023180"/>
    </source>
</evidence>
<dbReference type="InterPro" id="IPR013783">
    <property type="entry name" value="Ig-like_fold"/>
</dbReference>
<dbReference type="GeneTree" id="ENSGT00530000063970"/>
<dbReference type="GO" id="GO:0150079">
    <property type="term" value="P:negative regulation of neuroinflammatory response"/>
    <property type="evidence" value="ECO:0007669"/>
    <property type="project" value="TreeGrafter"/>
</dbReference>
<dbReference type="Gene3D" id="2.60.40.10">
    <property type="entry name" value="Immunoglobulins"/>
    <property type="match status" value="2"/>
</dbReference>
<protein>
    <recommendedName>
        <fullName evidence="10">Ig-like domain-containing protein</fullName>
    </recommendedName>
</protein>
<dbReference type="GO" id="GO:0016020">
    <property type="term" value="C:membrane"/>
    <property type="evidence" value="ECO:0007669"/>
    <property type="project" value="UniProtKB-SubCell"/>
</dbReference>
<evidence type="ECO:0000256" key="5">
    <source>
        <dbReference type="ARBA" id="ARBA00023136"/>
    </source>
</evidence>
<evidence type="ECO:0000256" key="1">
    <source>
        <dbReference type="ARBA" id="ARBA00004167"/>
    </source>
</evidence>
<keyword evidence="3" id="KW-0732">Signal</keyword>
<dbReference type="SUPFAM" id="SSF48726">
    <property type="entry name" value="Immunoglobulin"/>
    <property type="match status" value="2"/>
</dbReference>
<evidence type="ECO:0000259" key="10">
    <source>
        <dbReference type="PROSITE" id="PS50835"/>
    </source>
</evidence>
<keyword evidence="6" id="KW-1015">Disulfide bond</keyword>
<dbReference type="Ensembl" id="ENSLACT00000003446.1">
    <property type="protein sequence ID" value="ENSLACP00000003416.1"/>
    <property type="gene ID" value="ENSLACG00000003047.1"/>
</dbReference>
<dbReference type="InterPro" id="IPR047164">
    <property type="entry name" value="OX2G-like"/>
</dbReference>
<evidence type="ECO:0000256" key="9">
    <source>
        <dbReference type="SAM" id="Phobius"/>
    </source>
</evidence>
<dbReference type="FunCoup" id="H3A195">
    <property type="interactions" value="36"/>
</dbReference>
<evidence type="ECO:0000256" key="4">
    <source>
        <dbReference type="ARBA" id="ARBA00022989"/>
    </source>
</evidence>
<reference evidence="11" key="3">
    <citation type="submission" date="2025-09" db="UniProtKB">
        <authorList>
            <consortium name="Ensembl"/>
        </authorList>
    </citation>
    <scope>IDENTIFICATION</scope>
</reference>
<name>H3A195_LATCH</name>
<dbReference type="HOGENOM" id="CLU_064101_0_0_1"/>
<feature type="domain" description="Ig-like" evidence="10">
    <location>
        <begin position="1"/>
        <end position="91"/>
    </location>
</feature>
<accession>H3A195</accession>
<dbReference type="Pfam" id="PF08205">
    <property type="entry name" value="C2-set_2"/>
    <property type="match status" value="1"/>
</dbReference>
<dbReference type="eggNOG" id="ENOG502S5DU">
    <property type="taxonomic scope" value="Eukaryota"/>
</dbReference>
<keyword evidence="2 9" id="KW-0812">Transmembrane</keyword>
<dbReference type="OMA" id="MISWKVS"/>
<dbReference type="Pfam" id="PF07686">
    <property type="entry name" value="V-set"/>
    <property type="match status" value="1"/>
</dbReference>
<reference evidence="11" key="2">
    <citation type="submission" date="2025-08" db="UniProtKB">
        <authorList>
            <consortium name="Ensembl"/>
        </authorList>
    </citation>
    <scope>IDENTIFICATION</scope>
</reference>
<keyword evidence="4 9" id="KW-1133">Transmembrane helix</keyword>
<evidence type="ECO:0000256" key="6">
    <source>
        <dbReference type="ARBA" id="ARBA00023157"/>
    </source>
</evidence>
<dbReference type="InterPro" id="IPR007110">
    <property type="entry name" value="Ig-like_dom"/>
</dbReference>
<dbReference type="GO" id="GO:0030424">
    <property type="term" value="C:axon"/>
    <property type="evidence" value="ECO:0007669"/>
    <property type="project" value="TreeGrafter"/>
</dbReference>
<dbReference type="PANTHER" id="PTHR46841">
    <property type="entry name" value="OX-2 MEMBRANE GLYCOPROTEIN"/>
    <property type="match status" value="1"/>
</dbReference>
<dbReference type="Proteomes" id="UP000008672">
    <property type="component" value="Unassembled WGS sequence"/>
</dbReference>
<dbReference type="InterPro" id="IPR013162">
    <property type="entry name" value="CD80_C2-set"/>
</dbReference>
<organism evidence="11 12">
    <name type="scientific">Latimeria chalumnae</name>
    <name type="common">Coelacanth</name>
    <dbReference type="NCBI Taxonomy" id="7897"/>
    <lineage>
        <taxon>Eukaryota</taxon>
        <taxon>Metazoa</taxon>
        <taxon>Chordata</taxon>
        <taxon>Craniata</taxon>
        <taxon>Vertebrata</taxon>
        <taxon>Euteleostomi</taxon>
        <taxon>Coelacanthiformes</taxon>
        <taxon>Coelacanthidae</taxon>
        <taxon>Latimeria</taxon>
    </lineage>
</organism>
<keyword evidence="7" id="KW-0325">Glycoprotein</keyword>
<sequence length="224" mass="25330">TFKCKMNKSKDILQVTWQKESNNSVENMATYSNNYGHNVLEKFIDRVNITELGLYASAIIIENVRLEDEGCYLCLFNTYPFGSITKKQCLTVYAISEPILKEHTTFVSENRVKCVNLSCSATGKPAPEISWNTVETIQKEPQSQLIKHPNGTETVTINAILSYTFLSKGDVFCRVKHPALQHEQHVSVKTQPSFDITIVISVVLVICLVSALLILYLNWKKKLP</sequence>
<dbReference type="PANTHER" id="PTHR46841:SF7">
    <property type="entry name" value="IG-LIKE DOMAIN-CONTAINING PROTEIN"/>
    <property type="match status" value="1"/>
</dbReference>
<proteinExistence type="predicted"/>
<dbReference type="GO" id="GO:0009986">
    <property type="term" value="C:cell surface"/>
    <property type="evidence" value="ECO:0007669"/>
    <property type="project" value="TreeGrafter"/>
</dbReference>
<dbReference type="GO" id="GO:0043025">
    <property type="term" value="C:neuronal cell body"/>
    <property type="evidence" value="ECO:0007669"/>
    <property type="project" value="TreeGrafter"/>
</dbReference>
<dbReference type="AlphaFoldDB" id="H3A195"/>
<feature type="transmembrane region" description="Helical" evidence="9">
    <location>
        <begin position="196"/>
        <end position="219"/>
    </location>
</feature>
<comment type="subcellular location">
    <subcellularLocation>
        <location evidence="1">Membrane</location>
        <topology evidence="1">Single-pass membrane protein</topology>
    </subcellularLocation>
</comment>
<dbReference type="PROSITE" id="PS50835">
    <property type="entry name" value="IG_LIKE"/>
    <property type="match status" value="2"/>
</dbReference>
<evidence type="ECO:0000256" key="8">
    <source>
        <dbReference type="ARBA" id="ARBA00023319"/>
    </source>
</evidence>
<evidence type="ECO:0000256" key="2">
    <source>
        <dbReference type="ARBA" id="ARBA00022692"/>
    </source>
</evidence>
<dbReference type="InParanoid" id="H3A195"/>
<keyword evidence="5 9" id="KW-0472">Membrane</keyword>